<dbReference type="AlphaFoldDB" id="A0A0V0ZGS6"/>
<keyword evidence="2" id="KW-1185">Reference proteome</keyword>
<proteinExistence type="predicted"/>
<organism evidence="1 2">
    <name type="scientific">Trichinella patagoniensis</name>
    <dbReference type="NCBI Taxonomy" id="990121"/>
    <lineage>
        <taxon>Eukaryota</taxon>
        <taxon>Metazoa</taxon>
        <taxon>Ecdysozoa</taxon>
        <taxon>Nematoda</taxon>
        <taxon>Enoplea</taxon>
        <taxon>Dorylaimia</taxon>
        <taxon>Trichinellida</taxon>
        <taxon>Trichinellidae</taxon>
        <taxon>Trichinella</taxon>
    </lineage>
</organism>
<dbReference type="EMBL" id="JYDQ01000185">
    <property type="protein sequence ID" value="KRY11735.1"/>
    <property type="molecule type" value="Genomic_DNA"/>
</dbReference>
<reference evidence="1 2" key="1">
    <citation type="submission" date="2015-01" db="EMBL/GenBank/DDBJ databases">
        <title>Evolution of Trichinella species and genotypes.</title>
        <authorList>
            <person name="Korhonen P.K."/>
            <person name="Edoardo P."/>
            <person name="Giuseppe L.R."/>
            <person name="Gasser R.B."/>
        </authorList>
    </citation>
    <scope>NUCLEOTIDE SEQUENCE [LARGE SCALE GENOMIC DNA]</scope>
    <source>
        <strain evidence="1">ISS2496</strain>
    </source>
</reference>
<protein>
    <submittedName>
        <fullName evidence="1">Uncharacterized protein</fullName>
    </submittedName>
</protein>
<comment type="caution">
    <text evidence="1">The sequence shown here is derived from an EMBL/GenBank/DDBJ whole genome shotgun (WGS) entry which is preliminary data.</text>
</comment>
<evidence type="ECO:0000313" key="1">
    <source>
        <dbReference type="EMBL" id="KRY11735.1"/>
    </source>
</evidence>
<evidence type="ECO:0000313" key="2">
    <source>
        <dbReference type="Proteomes" id="UP000054783"/>
    </source>
</evidence>
<gene>
    <name evidence="1" type="ORF">T12_10815</name>
</gene>
<sequence length="63" mass="7254">MYLHFGYAAVYRTAPKAVQYEVVVKNNICTDFANVNRHDLQFSIELVGNLKNLQTILKIAKIR</sequence>
<dbReference type="Proteomes" id="UP000054783">
    <property type="component" value="Unassembled WGS sequence"/>
</dbReference>
<name>A0A0V0ZGS6_9BILA</name>
<accession>A0A0V0ZGS6</accession>